<dbReference type="Proteomes" id="UP001177021">
    <property type="component" value="Unassembled WGS sequence"/>
</dbReference>
<evidence type="ECO:0000313" key="2">
    <source>
        <dbReference type="Proteomes" id="UP001177021"/>
    </source>
</evidence>
<protein>
    <submittedName>
        <fullName evidence="1">Uncharacterized protein</fullName>
    </submittedName>
</protein>
<evidence type="ECO:0000313" key="1">
    <source>
        <dbReference type="EMBL" id="CAJ2640366.1"/>
    </source>
</evidence>
<reference evidence="1" key="1">
    <citation type="submission" date="2023-10" db="EMBL/GenBank/DDBJ databases">
        <authorList>
            <person name="Rodriguez Cubillos JULIANA M."/>
            <person name="De Vega J."/>
        </authorList>
    </citation>
    <scope>NUCLEOTIDE SEQUENCE</scope>
</reference>
<accession>A0ACB0J8I8</accession>
<organism evidence="1 2">
    <name type="scientific">Trifolium pratense</name>
    <name type="common">Red clover</name>
    <dbReference type="NCBI Taxonomy" id="57577"/>
    <lineage>
        <taxon>Eukaryota</taxon>
        <taxon>Viridiplantae</taxon>
        <taxon>Streptophyta</taxon>
        <taxon>Embryophyta</taxon>
        <taxon>Tracheophyta</taxon>
        <taxon>Spermatophyta</taxon>
        <taxon>Magnoliopsida</taxon>
        <taxon>eudicotyledons</taxon>
        <taxon>Gunneridae</taxon>
        <taxon>Pentapetalae</taxon>
        <taxon>rosids</taxon>
        <taxon>fabids</taxon>
        <taxon>Fabales</taxon>
        <taxon>Fabaceae</taxon>
        <taxon>Papilionoideae</taxon>
        <taxon>50 kb inversion clade</taxon>
        <taxon>NPAAA clade</taxon>
        <taxon>Hologalegina</taxon>
        <taxon>IRL clade</taxon>
        <taxon>Trifolieae</taxon>
        <taxon>Trifolium</taxon>
    </lineage>
</organism>
<comment type="caution">
    <text evidence="1">The sequence shown here is derived from an EMBL/GenBank/DDBJ whole genome shotgun (WGS) entry which is preliminary data.</text>
</comment>
<dbReference type="EMBL" id="CASHSV030000024">
    <property type="protein sequence ID" value="CAJ2640366.1"/>
    <property type="molecule type" value="Genomic_DNA"/>
</dbReference>
<sequence>MVSSNTLSLSLILFLSLSSFFSPTQSHKKVSLELYYESLCPYCANFIVNYLPQVFEQDLISIVDLKLVPWGNAKLRDNSTIVCQTKHFPFIHCVEDLTYQGRDDEWESCYEILGRDSSLVDECYRSEHGKELHLKHKDQTNALQPPHTYVPWVVVDGQPIYDDYRNFVSYICKAYQGNDAPQICNQASHLSTVREVEANSVCAREKVVPSLEKIRSTVGSWMSQMNLVGAI</sequence>
<gene>
    <name evidence="1" type="ORF">MILVUS5_LOCUS10227</name>
</gene>
<proteinExistence type="predicted"/>
<keyword evidence="2" id="KW-1185">Reference proteome</keyword>
<name>A0ACB0J8I8_TRIPR</name>